<name>A0A0L8C6F8_ENSAD</name>
<reference evidence="3" key="1">
    <citation type="submission" date="2015-07" db="EMBL/GenBank/DDBJ databases">
        <title>Whole genome sequence of an Ensifer adhaerens strain isolated from a cave pool in the Wind Cave National Park.</title>
        <authorList>
            <person name="Eng W.W.H."/>
            <person name="Gan H.M."/>
            <person name="Barton H.A."/>
            <person name="Savka M.A."/>
        </authorList>
    </citation>
    <scope>NUCLEOTIDE SEQUENCE [LARGE SCALE GENOMIC DNA]</scope>
    <source>
        <strain evidence="3">SD006</strain>
    </source>
</reference>
<dbReference type="OrthoDB" id="9801454at2"/>
<accession>A0A0L8C6F8</accession>
<dbReference type="InterPro" id="IPR036653">
    <property type="entry name" value="CinA-like_C"/>
</dbReference>
<evidence type="ECO:0000313" key="3">
    <source>
        <dbReference type="Proteomes" id="UP000037425"/>
    </source>
</evidence>
<organism evidence="2 3">
    <name type="scientific">Ensifer adhaerens</name>
    <name type="common">Sinorhizobium morelense</name>
    <dbReference type="NCBI Taxonomy" id="106592"/>
    <lineage>
        <taxon>Bacteria</taxon>
        <taxon>Pseudomonadati</taxon>
        <taxon>Pseudomonadota</taxon>
        <taxon>Alphaproteobacteria</taxon>
        <taxon>Hyphomicrobiales</taxon>
        <taxon>Rhizobiaceae</taxon>
        <taxon>Sinorhizobium/Ensifer group</taxon>
        <taxon>Ensifer</taxon>
    </lineage>
</organism>
<dbReference type="SUPFAM" id="SSF142433">
    <property type="entry name" value="CinA-like"/>
    <property type="match status" value="1"/>
</dbReference>
<evidence type="ECO:0000313" key="2">
    <source>
        <dbReference type="EMBL" id="KOF22451.1"/>
    </source>
</evidence>
<proteinExistence type="predicted"/>
<comment type="caution">
    <text evidence="2">The sequence shown here is derived from an EMBL/GenBank/DDBJ whole genome shotgun (WGS) entry which is preliminary data.</text>
</comment>
<dbReference type="AlphaFoldDB" id="A0A0L8C6F8"/>
<dbReference type="RefSeq" id="WP_053247257.1">
    <property type="nucleotide sequence ID" value="NZ_LGAP01000001.1"/>
</dbReference>
<dbReference type="InterPro" id="IPR008136">
    <property type="entry name" value="CinA_C"/>
</dbReference>
<sequence>MWPNDIQATASKIIADFTARGLKVATAESCTGGLIAGALTEISGSSAVVDRGFVTYSNDAKIQMLGVDPATLAAHGAVSRQTAVEMARGAVARSEADFAVAVTGIAGPGGGSPEKPVGLVHLSATGRNGTALNREMRYGDIGRDAVRLATIRTALEMLTEVAQTA</sequence>
<protein>
    <submittedName>
        <fullName evidence="2">Damage-inducible protein CinA</fullName>
    </submittedName>
</protein>
<dbReference type="NCBIfam" id="TIGR00199">
    <property type="entry name" value="PncC_domain"/>
    <property type="match status" value="1"/>
</dbReference>
<dbReference type="PATRIC" id="fig|106592.7.peg.575"/>
<feature type="domain" description="CinA C-terminal" evidence="1">
    <location>
        <begin position="8"/>
        <end position="160"/>
    </location>
</feature>
<gene>
    <name evidence="2" type="ORF">AC244_02690</name>
</gene>
<dbReference type="EMBL" id="LGAP01000001">
    <property type="protein sequence ID" value="KOF22451.1"/>
    <property type="molecule type" value="Genomic_DNA"/>
</dbReference>
<evidence type="ECO:0000259" key="1">
    <source>
        <dbReference type="Pfam" id="PF02464"/>
    </source>
</evidence>
<dbReference type="Pfam" id="PF02464">
    <property type="entry name" value="CinA"/>
    <property type="match status" value="1"/>
</dbReference>
<dbReference type="Proteomes" id="UP000037425">
    <property type="component" value="Unassembled WGS sequence"/>
</dbReference>
<dbReference type="Gene3D" id="3.90.950.20">
    <property type="entry name" value="CinA-like"/>
    <property type="match status" value="1"/>
</dbReference>